<dbReference type="EMBL" id="FNEN01000027">
    <property type="protein sequence ID" value="SDJ27693.1"/>
    <property type="molecule type" value="Genomic_DNA"/>
</dbReference>
<keyword evidence="1" id="KW-0812">Transmembrane</keyword>
<keyword evidence="1" id="KW-1133">Transmembrane helix</keyword>
<evidence type="ECO:0000313" key="3">
    <source>
        <dbReference type="Proteomes" id="UP000198853"/>
    </source>
</evidence>
<name>A0A1G8SEX2_9BACI</name>
<dbReference type="Proteomes" id="UP000198853">
    <property type="component" value="Unassembled WGS sequence"/>
</dbReference>
<reference evidence="2 3" key="1">
    <citation type="submission" date="2016-10" db="EMBL/GenBank/DDBJ databases">
        <authorList>
            <person name="de Groot N.N."/>
        </authorList>
    </citation>
    <scope>NUCLEOTIDE SEQUENCE [LARGE SCALE GENOMIC DNA]</scope>
    <source>
        <strain evidence="2 3">DSM 21771</strain>
    </source>
</reference>
<gene>
    <name evidence="2" type="ORF">SAMN04488123_1272</name>
</gene>
<dbReference type="AlphaFoldDB" id="A0A1G8SEX2"/>
<evidence type="ECO:0000256" key="1">
    <source>
        <dbReference type="SAM" id="Phobius"/>
    </source>
</evidence>
<dbReference type="InterPro" id="IPR012337">
    <property type="entry name" value="RNaseH-like_sf"/>
</dbReference>
<evidence type="ECO:0000313" key="2">
    <source>
        <dbReference type="EMBL" id="SDJ27693.1"/>
    </source>
</evidence>
<protein>
    <recommendedName>
        <fullName evidence="4">Transposase DDE domain-containing protein</fullName>
    </recommendedName>
</protein>
<evidence type="ECO:0008006" key="4">
    <source>
        <dbReference type="Google" id="ProtNLM"/>
    </source>
</evidence>
<keyword evidence="1" id="KW-0472">Membrane</keyword>
<keyword evidence="3" id="KW-1185">Reference proteome</keyword>
<sequence length="193" mass="22190">MYLSYFRSSVVVEILLRKDPNTTYEFLTGASFSASVFSLPNNSITMFGNRIVRRVALVFGLVTVRLYSVLFTSMLLFSKSTSPRLMRVIHLVKEETVHYLCLDLLWGQGLYQELRFVLVNHNGRLAILVSTDRTFAATDIIHLYGYRFKIEGTFREMKQTIGGFGYRFWSKAMPKLNRYRKKGRAPSVGTCGQ</sequence>
<accession>A0A1G8SEX2</accession>
<proteinExistence type="predicted"/>
<organism evidence="2 3">
    <name type="scientific">Natribacillus halophilus</name>
    <dbReference type="NCBI Taxonomy" id="549003"/>
    <lineage>
        <taxon>Bacteria</taxon>
        <taxon>Bacillati</taxon>
        <taxon>Bacillota</taxon>
        <taxon>Bacilli</taxon>
        <taxon>Bacillales</taxon>
        <taxon>Bacillaceae</taxon>
        <taxon>Natribacillus</taxon>
    </lineage>
</organism>
<feature type="transmembrane region" description="Helical" evidence="1">
    <location>
        <begin position="55"/>
        <end position="77"/>
    </location>
</feature>
<dbReference type="SUPFAM" id="SSF53098">
    <property type="entry name" value="Ribonuclease H-like"/>
    <property type="match status" value="1"/>
</dbReference>